<comment type="caution">
    <text evidence="2">The sequence shown here is derived from an EMBL/GenBank/DDBJ whole genome shotgun (WGS) entry which is preliminary data.</text>
</comment>
<feature type="compositionally biased region" description="Basic and acidic residues" evidence="1">
    <location>
        <begin position="244"/>
        <end position="259"/>
    </location>
</feature>
<protein>
    <submittedName>
        <fullName evidence="2">Uncharacterized protein</fullName>
    </submittedName>
</protein>
<sequence length="272" mass="29204">MVGQEMRLCSWGAACVSNRPGTCQLQGQYVIDGLVSILSGPERPAIGCLSKNPAQKASSAADQKEMATETSIATRRQPAHGSAGSREADGHGQCPAAAASSRPSHLDNPGNTMTIVETRTTRRHTSRGLQWFIKAVYGASNRATMMLRARRRGQNLFKSAISSEQRNGVLRSKAAAELARVASSDGCLFDGGAGRGAGGEEIFHFWFLQRSDWACDDGPSRSIPRRVTPKTTNSPTRSVNFNRPHPDVIKGDDRGRCPTERAPAAVQGIRCA</sequence>
<feature type="compositionally biased region" description="Polar residues" evidence="1">
    <location>
        <begin position="52"/>
        <end position="61"/>
    </location>
</feature>
<gene>
    <name evidence="2" type="ORF">CDD80_2985</name>
</gene>
<evidence type="ECO:0000313" key="2">
    <source>
        <dbReference type="EMBL" id="PHH74585.1"/>
    </source>
</evidence>
<feature type="compositionally biased region" description="Polar residues" evidence="1">
    <location>
        <begin position="229"/>
        <end position="241"/>
    </location>
</feature>
<name>A0A2C5YYD7_9HYPO</name>
<dbReference type="Proteomes" id="UP000226431">
    <property type="component" value="Unassembled WGS sequence"/>
</dbReference>
<dbReference type="EMBL" id="NJES01000265">
    <property type="protein sequence ID" value="PHH74585.1"/>
    <property type="molecule type" value="Genomic_DNA"/>
</dbReference>
<keyword evidence="3" id="KW-1185">Reference proteome</keyword>
<reference evidence="2 3" key="1">
    <citation type="submission" date="2017-06" db="EMBL/GenBank/DDBJ databases">
        <title>Ant-infecting Ophiocordyceps genomes reveal a high diversity of potential behavioral manipulation genes and a possible major role for enterotoxins.</title>
        <authorList>
            <person name="De Bekker C."/>
            <person name="Evans H.C."/>
            <person name="Brachmann A."/>
            <person name="Hughes D.P."/>
        </authorList>
    </citation>
    <scope>NUCLEOTIDE SEQUENCE [LARGE SCALE GENOMIC DNA]</scope>
    <source>
        <strain evidence="2 3">Map16</strain>
    </source>
</reference>
<accession>A0A2C5YYD7</accession>
<dbReference type="AlphaFoldDB" id="A0A2C5YYD7"/>
<organism evidence="2 3">
    <name type="scientific">Ophiocordyceps camponoti-rufipedis</name>
    <dbReference type="NCBI Taxonomy" id="2004952"/>
    <lineage>
        <taxon>Eukaryota</taxon>
        <taxon>Fungi</taxon>
        <taxon>Dikarya</taxon>
        <taxon>Ascomycota</taxon>
        <taxon>Pezizomycotina</taxon>
        <taxon>Sordariomycetes</taxon>
        <taxon>Hypocreomycetidae</taxon>
        <taxon>Hypocreales</taxon>
        <taxon>Ophiocordycipitaceae</taxon>
        <taxon>Ophiocordyceps</taxon>
    </lineage>
</organism>
<evidence type="ECO:0000313" key="3">
    <source>
        <dbReference type="Proteomes" id="UP000226431"/>
    </source>
</evidence>
<feature type="region of interest" description="Disordered" evidence="1">
    <location>
        <begin position="219"/>
        <end position="262"/>
    </location>
</feature>
<feature type="region of interest" description="Disordered" evidence="1">
    <location>
        <begin position="48"/>
        <end position="112"/>
    </location>
</feature>
<evidence type="ECO:0000256" key="1">
    <source>
        <dbReference type="SAM" id="MobiDB-lite"/>
    </source>
</evidence>
<proteinExistence type="predicted"/>